<proteinExistence type="predicted"/>
<gene>
    <name evidence="1" type="ORF">PABY_11210</name>
</gene>
<protein>
    <submittedName>
        <fullName evidence="1">Uncharacterized protein</fullName>
    </submittedName>
</protein>
<reference evidence="1 2" key="1">
    <citation type="submission" date="2023-09" db="EMBL/GenBank/DDBJ databases">
        <title>Pyrofollis japonicus gen. nov. sp. nov., a novel member of the family Pyrodictiaceae isolated from the Iheya North hydrothermal field.</title>
        <authorList>
            <person name="Miyazaki U."/>
            <person name="Sanari M."/>
            <person name="Tame A."/>
            <person name="Kitajima M."/>
            <person name="Okamoto A."/>
            <person name="Sawayama S."/>
            <person name="Miyazaki J."/>
            <person name="Takai K."/>
            <person name="Nakagawa S."/>
        </authorList>
    </citation>
    <scope>NUCLEOTIDE SEQUENCE [LARGE SCALE GENOMIC DNA]</scope>
    <source>
        <strain evidence="1 2">AV2</strain>
    </source>
</reference>
<name>A0ABM8IVH8_9CREN</name>
<keyword evidence="2" id="KW-1185">Reference proteome</keyword>
<dbReference type="EMBL" id="AP028907">
    <property type="protein sequence ID" value="BES81554.1"/>
    <property type="molecule type" value="Genomic_DNA"/>
</dbReference>
<dbReference type="Proteomes" id="UP001341135">
    <property type="component" value="Chromosome"/>
</dbReference>
<evidence type="ECO:0000313" key="2">
    <source>
        <dbReference type="Proteomes" id="UP001341135"/>
    </source>
</evidence>
<organism evidence="1 2">
    <name type="scientific">Pyrodictium abyssi</name>
    <dbReference type="NCBI Taxonomy" id="54256"/>
    <lineage>
        <taxon>Archaea</taxon>
        <taxon>Thermoproteota</taxon>
        <taxon>Thermoprotei</taxon>
        <taxon>Desulfurococcales</taxon>
        <taxon>Pyrodictiaceae</taxon>
        <taxon>Pyrodictium</taxon>
    </lineage>
</organism>
<sequence>MARISTPPPPGFISIPGPAGGVELNKEAPAPLYNPVNGWCWQRRARAAGAPGGGGYSFYPGTAPGYYGRPASH</sequence>
<evidence type="ECO:0000313" key="1">
    <source>
        <dbReference type="EMBL" id="BES81554.1"/>
    </source>
</evidence>
<accession>A0ABM8IVH8</accession>